<dbReference type="InterPro" id="IPR035437">
    <property type="entry name" value="SNase_OB-fold_sf"/>
</dbReference>
<feature type="compositionally biased region" description="Polar residues" evidence="1">
    <location>
        <begin position="385"/>
        <end position="394"/>
    </location>
</feature>
<accession>A0A9J2Q0B6</accession>
<protein>
    <submittedName>
        <fullName evidence="4">Tudor domain-containing protein</fullName>
    </submittedName>
</protein>
<dbReference type="Proteomes" id="UP000036681">
    <property type="component" value="Unplaced"/>
</dbReference>
<keyword evidence="3" id="KW-1185">Reference proteome</keyword>
<dbReference type="InterPro" id="IPR050621">
    <property type="entry name" value="Tudor_domain_containing"/>
</dbReference>
<evidence type="ECO:0000313" key="3">
    <source>
        <dbReference type="Proteomes" id="UP000036681"/>
    </source>
</evidence>
<proteinExistence type="predicted"/>
<dbReference type="PANTHER" id="PTHR22948:SF29">
    <property type="entry name" value="FI02030P-RELATED"/>
    <property type="match status" value="1"/>
</dbReference>
<evidence type="ECO:0000313" key="4">
    <source>
        <dbReference type="WBParaSite" id="ALUE_0001489901-mRNA-1"/>
    </source>
</evidence>
<feature type="compositionally biased region" description="Basic and acidic residues" evidence="1">
    <location>
        <begin position="1"/>
        <end position="13"/>
    </location>
</feature>
<dbReference type="PROSITE" id="PS50304">
    <property type="entry name" value="TUDOR"/>
    <property type="match status" value="1"/>
</dbReference>
<feature type="domain" description="Tudor" evidence="2">
    <location>
        <begin position="126"/>
        <end position="185"/>
    </location>
</feature>
<dbReference type="Gene3D" id="2.40.50.90">
    <property type="match status" value="1"/>
</dbReference>
<dbReference type="WBParaSite" id="ALUE_0001489901-mRNA-1">
    <property type="protein sequence ID" value="ALUE_0001489901-mRNA-1"/>
    <property type="gene ID" value="ALUE_0001489901"/>
</dbReference>
<dbReference type="SMART" id="SM00333">
    <property type="entry name" value="TUDOR"/>
    <property type="match status" value="1"/>
</dbReference>
<feature type="region of interest" description="Disordered" evidence="1">
    <location>
        <begin position="1"/>
        <end position="30"/>
    </location>
</feature>
<dbReference type="AlphaFoldDB" id="A0A9J2Q0B6"/>
<reference evidence="4" key="1">
    <citation type="submission" date="2023-03" db="UniProtKB">
        <authorList>
            <consortium name="WormBaseParasite"/>
        </authorList>
    </citation>
    <scope>IDENTIFICATION</scope>
</reference>
<dbReference type="SUPFAM" id="SSF63748">
    <property type="entry name" value="Tudor/PWWP/MBT"/>
    <property type="match status" value="1"/>
</dbReference>
<feature type="region of interest" description="Disordered" evidence="1">
    <location>
        <begin position="258"/>
        <end position="278"/>
    </location>
</feature>
<feature type="region of interest" description="Disordered" evidence="1">
    <location>
        <begin position="334"/>
        <end position="449"/>
    </location>
</feature>
<dbReference type="GO" id="GO:0005737">
    <property type="term" value="C:cytoplasm"/>
    <property type="evidence" value="ECO:0007669"/>
    <property type="project" value="UniProtKB-ARBA"/>
</dbReference>
<dbReference type="PANTHER" id="PTHR22948">
    <property type="entry name" value="TUDOR DOMAIN CONTAINING PROTEIN"/>
    <property type="match status" value="1"/>
</dbReference>
<feature type="compositionally biased region" description="Pro residues" evidence="1">
    <location>
        <begin position="258"/>
        <end position="267"/>
    </location>
</feature>
<name>A0A9J2Q0B6_ASCLU</name>
<dbReference type="InterPro" id="IPR002999">
    <property type="entry name" value="Tudor"/>
</dbReference>
<evidence type="ECO:0000259" key="2">
    <source>
        <dbReference type="PROSITE" id="PS50304"/>
    </source>
</evidence>
<sequence length="490" mass="53627">MDLGGRSRVDARKRQGRTVENNPDSAVPRSTVSGYVQKEGVSFDIDDNGLNVEPSRRALATRIQTSNLPALLLPAEKEEFIMVRIAQVQNVSRYFVQLEENGAMIVDMMAHISYLEGRKAFDRMSNAESGTIVLARFAEDGRLYRASVVSKISMLQVRVFFVDYGNIAEVSVSDVYRLEDQMLLEVPPQAICVQIQGVDASVLSRRRFTEAVIDRTVGIQLLSVANNSEAFIVKMHTISEGKEIDIADVLSGRCPPPVSECPKPVPKSQPIKWSPRNEMANGKNDDCYLLPHSKMSSFRMLEKGILYHGMESTFEPESRVLKLFRLLCSNANSNLSSGDDRRSARSDVGFNRGRNISESSSGLGQRGSGDDRRSARSGVGFNRGRNISESSSGLGQREAGYGKGSGGESAKYTGSRMRSADDGHDSESREDGQSSSNSGRNTGGGFGLRGDAGFGKFGRSSFSDDGVDVDRRFGGNFGRRGKLTALLRHM</sequence>
<organism evidence="3 4">
    <name type="scientific">Ascaris lumbricoides</name>
    <name type="common">Giant roundworm</name>
    <dbReference type="NCBI Taxonomy" id="6252"/>
    <lineage>
        <taxon>Eukaryota</taxon>
        <taxon>Metazoa</taxon>
        <taxon>Ecdysozoa</taxon>
        <taxon>Nematoda</taxon>
        <taxon>Chromadorea</taxon>
        <taxon>Rhabditida</taxon>
        <taxon>Spirurina</taxon>
        <taxon>Ascaridomorpha</taxon>
        <taxon>Ascaridoidea</taxon>
        <taxon>Ascarididae</taxon>
        <taxon>Ascaris</taxon>
    </lineage>
</organism>
<feature type="compositionally biased region" description="Polar residues" evidence="1">
    <location>
        <begin position="18"/>
        <end position="30"/>
    </location>
</feature>
<feature type="compositionally biased region" description="Basic and acidic residues" evidence="1">
    <location>
        <begin position="418"/>
        <end position="432"/>
    </location>
</feature>
<dbReference type="Gene3D" id="2.30.30.140">
    <property type="match status" value="1"/>
</dbReference>
<dbReference type="Pfam" id="PF00567">
    <property type="entry name" value="TUDOR"/>
    <property type="match status" value="1"/>
</dbReference>
<evidence type="ECO:0000256" key="1">
    <source>
        <dbReference type="SAM" id="MobiDB-lite"/>
    </source>
</evidence>